<accession>A0A2I6J1P4</accession>
<keyword evidence="1" id="KW-1133">Transmembrane helix</keyword>
<proteinExistence type="predicted"/>
<organism evidence="2">
    <name type="scientific">Vaccinia virus</name>
    <name type="common">VACV</name>
    <name type="synonym">Orthopoxvirus vaccinia</name>
    <dbReference type="NCBI Taxonomy" id="10245"/>
    <lineage>
        <taxon>Viruses</taxon>
        <taxon>Varidnaviria</taxon>
        <taxon>Bamfordvirae</taxon>
        <taxon>Nucleocytoviricota</taxon>
        <taxon>Pokkesviricetes</taxon>
        <taxon>Chitovirales</taxon>
        <taxon>Poxviridae</taxon>
        <taxon>Chordopoxvirinae</taxon>
        <taxon>Orthopoxvirus</taxon>
    </lineage>
</organism>
<name>A0A2I6J1P4_VACCV</name>
<sequence length="112" mass="13075">MDTHNGILMYERYITVCVGTGLRFMEMFFDYNKNSNNNQLMYDIINSVSIILANQRYRSAFNDDCIYIRRNMINKLNGYASLTTIGTIAGGVCYYLLMHLVSLYKELFQYTS</sequence>
<evidence type="ECO:0000256" key="1">
    <source>
        <dbReference type="SAM" id="Phobius"/>
    </source>
</evidence>
<dbReference type="Proteomes" id="UP000270450">
    <property type="component" value="Segment"/>
</dbReference>
<feature type="transmembrane region" description="Helical" evidence="1">
    <location>
        <begin position="76"/>
        <end position="97"/>
    </location>
</feature>
<protein>
    <submittedName>
        <fullName evidence="2">RPXV168</fullName>
    </submittedName>
</protein>
<reference evidence="2" key="1">
    <citation type="journal article" date="2018" name="Emerg. Infect. Dis.">
        <title>Ocular Vaccinia Infection in Dairy Worker, Brazil.</title>
        <authorList>
            <person name="Teixeira Lima M."/>
            <person name="Pereira Oliveira G."/>
            <person name="Bretas de Oliveira D."/>
            <person name="Mesquita Vaz S."/>
            <person name="de Souza Trindade G."/>
            <person name="Santos Abrahao J."/>
            <person name="Geessien Kroon E."/>
        </authorList>
    </citation>
    <scope>NUCLEOTIDE SEQUENCE [LARGE SCALE GENOMIC DNA]</scope>
    <source>
        <strain evidence="2">CEyV1</strain>
    </source>
</reference>
<evidence type="ECO:0000313" key="2">
    <source>
        <dbReference type="EMBL" id="AUL80360.1"/>
    </source>
</evidence>
<dbReference type="EMBL" id="MG012795">
    <property type="protein sequence ID" value="AUL80360.1"/>
    <property type="molecule type" value="Genomic_DNA"/>
</dbReference>
<keyword evidence="1" id="KW-0812">Transmembrane</keyword>
<keyword evidence="1" id="KW-0472">Membrane</keyword>